<organism evidence="4 5">
    <name type="scientific">Nyctereutes procyonoides</name>
    <name type="common">Raccoon dog</name>
    <name type="synonym">Canis procyonoides</name>
    <dbReference type="NCBI Taxonomy" id="34880"/>
    <lineage>
        <taxon>Eukaryota</taxon>
        <taxon>Metazoa</taxon>
        <taxon>Chordata</taxon>
        <taxon>Craniata</taxon>
        <taxon>Vertebrata</taxon>
        <taxon>Euteleostomi</taxon>
        <taxon>Mammalia</taxon>
        <taxon>Eutheria</taxon>
        <taxon>Laurasiatheria</taxon>
        <taxon>Carnivora</taxon>
        <taxon>Caniformia</taxon>
        <taxon>Canidae</taxon>
        <taxon>Nyctereutes</taxon>
    </lineage>
</organism>
<evidence type="ECO:0000313" key="4">
    <source>
        <dbReference type="EMBL" id="CAD7668105.1"/>
    </source>
</evidence>
<accession>A0A811XYY3</accession>
<feature type="domain" description="EF-hand" evidence="3">
    <location>
        <begin position="231"/>
        <end position="266"/>
    </location>
</feature>
<evidence type="ECO:0000313" key="5">
    <source>
        <dbReference type="Proteomes" id="UP000645828"/>
    </source>
</evidence>
<dbReference type="Proteomes" id="UP000645828">
    <property type="component" value="Unassembled WGS sequence"/>
</dbReference>
<dbReference type="PROSITE" id="PS50222">
    <property type="entry name" value="EF_HAND_2"/>
    <property type="match status" value="1"/>
</dbReference>
<keyword evidence="2" id="KW-0106">Calcium</keyword>
<dbReference type="EMBL" id="CAJHUB010000649">
    <property type="protein sequence ID" value="CAD7668105.1"/>
    <property type="molecule type" value="Genomic_DNA"/>
</dbReference>
<dbReference type="GO" id="GO:0005509">
    <property type="term" value="F:calcium ion binding"/>
    <property type="evidence" value="ECO:0007669"/>
    <property type="project" value="InterPro"/>
</dbReference>
<sequence length="2579" mass="289552">MWDSIPGPGITPTEPTQVSLFCPFLSWVVQKNNMNLSDHGCNSFVTNLTSRHMDNKKDIKFSKTTQKIISHENRGLRLESKKIQTLNLLSMKRQYSSVVKKNPLIFSGEKEVRRKKSLQVQLHTKRTEFASSSVKMSKKMTRKENCLFKLPNQYSIHKTLSPLCTSSSVIGKREMISSLYKTLYNEVPQGHLYSQELSALEKARKIFSKIQSGKIYVNDLPTIHHTFKIFISDLEMQKALKTIDIDVNGMLDFSDFLKAVNDVCYLVSQDPAFQNALKIFCRIKSGRVATDELAAVLNSMDIPVIPETFQEVIKHASIDSELFEFNPNIFLYLFILTQTKLRNFLFSLTLDKSTSNRKLSNISECYLQYRKKNILSSRPFEPSLFPKLSRKHLQYHKIIEDNDYLEFRRSKNPLQIKKFLSEVDSSNIGFQELYSKDGISFKKSSEKIEIHDSKSIPHNLKSITSLKKSLDKSDTFSIPKLQKPTVRRHSSPLKQVSSKEKTAVNALGITLSDKEFKKIVTDTTQNESGMVKLDDFMSALSVEQSLPECDVFIDVIKAIDESKDENMNYEDLNTSAFWSLPFFFLIIYFLLPEFKKILELTEANETKKVNFKEFIDTVMTNTECFSEKLLLPAIIENLHKLSKEKMNASHLWNTLSRMNSNLKKKKKEFIDALKLAIIDENDEIQVEEFGKVVKEMCDASRLKELQDITLALDLLEGDMIPRKNLESFLGNSGIKSPEKEVEKILQSNFVSDDNMVNVKDCMKALRTPRNFPTLLSPSVLLLCSKDLDPWAELHVVCIFSVFVALNNIMNTLDSMEESDQSYKDKYADTLGNTNRIYFTDEILQEILDDSFVEDFRKETLSSNLKLPKADEIKEAAHILSSVDNGKICIPDLEHALKSLNVNITEEAISEALKFCDISDNKEVNLKDFFTRIKESPHFKESTPLSTQLLLAITQILQNDLIDVSDLKALLMNNDFCAANVLLNEILRNVPERENGKITIQGFLTEFCNTEFLELRIPKVTGDKDQFYINIHKNELKVIPDLQQNLNAIGIYLTDDKGEYLNSFFFSFLKKADVNFKDFIKALSNSDEFIECQKIEDACNIVNSVFDGNVEVKDLLSALESLEKPLSKEKPEALLNCATAESNKILKDIIDVFTNSPKSSTPFNNLFKEITALNKIRNDKMPANELSSQLLNAGIPLSNKTFQEILDQASVDENSEVSLKQILESLNTNKPVPEFEGLSTALQAVNLMNCNKIQINNLQDAFDDLNVSIKPEEHHMLEKTLAVDEKGDVSLKTPFLALKSNKCFQDFRDALNKVTNEKVDVDDVKSMLKGLGIYFPKEELQEVLTSIPLDNEGKVDLKDCLTQLMKIYFIKVSKEEGPLKALAAIRKNVVTPDDLGSILKNIGVPLPQDALQRSVQSVALTEDGKVNLEEFIGNLINSGSSPLPETDKDMNEKNGIKDGRSSAGVHCLKASTILRRLLDSHPYPASPTDHLELEKLHPINGGHFKYQNSLQESYSSKIYKNRLLTCAEDIKGLQVDDHDLHSILENMAIKPTVEEINDLTPNLPVDANGKFDVSILTVGMDGVKAITGGKVNVSNSDSILGEMRIKLPEKEQEKLTENLLLNGDGTPLQNMGMNLSEKEINDLIHDLPVDAAGNVSQNKMLDDVKSIKGKLKEHKSVTENLPLTANGKVELSTLMDAATDVTGKKIDVSDLLKILGNMGIELSEKEFVKLQQTVPINTAGKVYQNRLLDGVKSIKGGRVEGNKVNTVLENMGIKLTGKELQSLTDNLPVDGGEIDVSDVRNNLGNTGIEVTRKEWLTLLKNLPINGGMVDVNKLDTVLGSMGMSLTEEELKDLTQNLPENGEKVDINNLENLLRNMGIELADTEYTKLVKALPLSDDGNVYQNRLLQAMKSLKRGKVGIKNLIPLLEKMDIKLTEKELAQLRENLHVDANEKLDLSKVMDGVKAITGEKADPNSVKTALENMGIELKHKESLNLVQHFPSKNGKINTNDLSAILDHMGVKISNKDLKALTKNFPADGGKIDSSDQKNFLGSLGIELTDKEKEKLLKTLAIDGETSYRGKFHVNKLDNTLKKLGIELTEEELSKLPKNLQIDANGMIGLKEVMDGVKATTGGEVDLKYVKTILKNMGIKFTDKEHLKLMKNLPFNDDNRVFKNRFLEGVRSLKGGKVNINNLDTTLSNLGIKLADTELKDLAKNMHIGGKIPLETLMENVTDFTANGKLYRNRLLKAMKSLIDGKIKKNNLHTSLENMGMRLTEEELAELSGQLQVDANGNVDLPNLMGVVKAITGECKFDIKNLETILGNMGINLTDKELEDLKQNLPVVDKKVALKTLKDEVKAFTGEKIDSSDLQDILKDMGIELADKEYKQLLKTLPIDGKLLKDVDVNKLDPVLEAIEVKLTEKELDLIKDLLSVDLKMLLDKVEAITEEVVDVNDIGTVLGNMGVELTDKELLQLVKNLPVDRGKIDSSKVDAVLGNMGMDLTEKELKDIIHLPVDGKVDLEKLINEETKLMLINLKVLGNLGIELTPNEHLNLLKTLPLNADGKVYLKRLMKDIKSLKHLHFTR</sequence>
<reference evidence="4" key="1">
    <citation type="submission" date="2020-12" db="EMBL/GenBank/DDBJ databases">
        <authorList>
            <consortium name="Molecular Ecology Group"/>
        </authorList>
    </citation>
    <scope>NUCLEOTIDE SEQUENCE</scope>
    <source>
        <strain evidence="4">TBG_1078</strain>
    </source>
</reference>
<dbReference type="Gene3D" id="1.10.238.10">
    <property type="entry name" value="EF-hand"/>
    <property type="match status" value="12"/>
</dbReference>
<gene>
    <name evidence="4" type="ORF">NYPRO_LOCUS1370</name>
</gene>
<keyword evidence="5" id="KW-1185">Reference proteome</keyword>
<dbReference type="InterPro" id="IPR002048">
    <property type="entry name" value="EF_hand_dom"/>
</dbReference>
<evidence type="ECO:0000259" key="3">
    <source>
        <dbReference type="PROSITE" id="PS50222"/>
    </source>
</evidence>
<evidence type="ECO:0000256" key="2">
    <source>
        <dbReference type="ARBA" id="ARBA00022837"/>
    </source>
</evidence>
<protein>
    <submittedName>
        <fullName evidence="4">(raccoon dog) hypothetical protein</fullName>
    </submittedName>
</protein>
<dbReference type="PANTHER" id="PTHR22656:SF1">
    <property type="entry name" value="EF-HAND CALCIUM-BINDING DOMAIN-CONTAINING PROTEIN 13"/>
    <property type="match status" value="1"/>
</dbReference>
<proteinExistence type="predicted"/>
<dbReference type="SMART" id="SM00054">
    <property type="entry name" value="EFh"/>
    <property type="match status" value="7"/>
</dbReference>
<dbReference type="InterPro" id="IPR011992">
    <property type="entry name" value="EF-hand-dom_pair"/>
</dbReference>
<dbReference type="PANTHER" id="PTHR22656">
    <property type="entry name" value="EF-HAND CALCIUM-BINDING DOMAIN-CONTAINING PROTEIN 13"/>
    <property type="match status" value="1"/>
</dbReference>
<dbReference type="SUPFAM" id="SSF47473">
    <property type="entry name" value="EF-hand"/>
    <property type="match status" value="15"/>
</dbReference>
<keyword evidence="1" id="KW-0677">Repeat</keyword>
<name>A0A811XYY3_NYCPR</name>
<evidence type="ECO:0000256" key="1">
    <source>
        <dbReference type="ARBA" id="ARBA00022737"/>
    </source>
</evidence>
<comment type="caution">
    <text evidence="4">The sequence shown here is derived from an EMBL/GenBank/DDBJ whole genome shotgun (WGS) entry which is preliminary data.</text>
</comment>